<proteinExistence type="inferred from homology"/>
<evidence type="ECO:0000256" key="2">
    <source>
        <dbReference type="ARBA" id="ARBA00022676"/>
    </source>
</evidence>
<dbReference type="GO" id="GO:0102240">
    <property type="term" value="F:soyasapogenol B glucuronide galactosyltransferase activity"/>
    <property type="evidence" value="ECO:0007669"/>
    <property type="project" value="UniProtKB-EC"/>
</dbReference>
<feature type="chain" id="PRO_5017195958" evidence="3">
    <location>
        <begin position="19"/>
        <end position="239"/>
    </location>
</feature>
<dbReference type="Gramene" id="rna41100">
    <property type="protein sequence ID" value="RHN46596.1"/>
    <property type="gene ID" value="gene41100"/>
</dbReference>
<keyword evidence="2 4" id="KW-0328">Glycosyltransferase</keyword>
<dbReference type="AlphaFoldDB" id="A0A396GZP8"/>
<evidence type="ECO:0000256" key="3">
    <source>
        <dbReference type="SAM" id="SignalP"/>
    </source>
</evidence>
<reference evidence="4" key="1">
    <citation type="journal article" date="2018" name="Nat. Plants">
        <title>Whole-genome landscape of Medicago truncatula symbiotic genes.</title>
        <authorList>
            <person name="Pecrix Y."/>
            <person name="Gamas P."/>
            <person name="Carrere S."/>
        </authorList>
    </citation>
    <scope>NUCLEOTIDE SEQUENCE</scope>
    <source>
        <tissue evidence="4">Leaves</tissue>
    </source>
</reference>
<dbReference type="Gene3D" id="3.40.50.2000">
    <property type="entry name" value="Glycogen Phosphorylase B"/>
    <property type="match status" value="1"/>
</dbReference>
<dbReference type="SUPFAM" id="SSF53756">
    <property type="entry name" value="UDP-Glycosyltransferase/glycogen phosphorylase"/>
    <property type="match status" value="1"/>
</dbReference>
<feature type="signal peptide" evidence="3">
    <location>
        <begin position="1"/>
        <end position="18"/>
    </location>
</feature>
<dbReference type="EMBL" id="PSQE01000007">
    <property type="protein sequence ID" value="RHN46596.1"/>
    <property type="molecule type" value="Genomic_DNA"/>
</dbReference>
<dbReference type="PANTHER" id="PTHR48047:SF150">
    <property type="entry name" value="SOLANIDINE UDP-GLUCOSE GLUCOSYLTRANSFERASE 1"/>
    <property type="match status" value="1"/>
</dbReference>
<keyword evidence="3" id="KW-0732">Signal</keyword>
<protein>
    <submittedName>
        <fullName evidence="4">Putative soyasapogenol B glucuronide galactosyltransferase</fullName>
        <ecNumber evidence="4">2.4.1.272</ecNumber>
    </submittedName>
</protein>
<keyword evidence="4" id="KW-0808">Transferase</keyword>
<evidence type="ECO:0000313" key="4">
    <source>
        <dbReference type="EMBL" id="RHN46596.1"/>
    </source>
</evidence>
<accession>A0A396GZP8</accession>
<sequence length="239" mass="27218">MGKFLCFFVFLFQPQKLPLNIQQHQATMDSESQQSNNQLHVIFLPFPTPGHMNPMIDTARLFAKHGVNVTIITTHANASTFQKSIDDDFNSGYPIKTQLIQFPSAQVGLPDGVENFNDGTSLEILGKISRRIPMLQDSIEVLFQELQPDCIVTDMLYPWTVESASKLNIPRIYFYSSSYFSNCAFHLVSDNLVSDTQKFTIAGLPHTIEMIPLELPDWLRTKNSDPAFFEQVFESKKEF</sequence>
<comment type="caution">
    <text evidence="4">The sequence shown here is derived from an EMBL/GenBank/DDBJ whole genome shotgun (WGS) entry which is preliminary data.</text>
</comment>
<dbReference type="Proteomes" id="UP000265566">
    <property type="component" value="Chromosome 7"/>
</dbReference>
<gene>
    <name evidence="4" type="ORF">MtrunA17_Chr7g0243921</name>
</gene>
<dbReference type="PANTHER" id="PTHR48047">
    <property type="entry name" value="GLYCOSYLTRANSFERASE"/>
    <property type="match status" value="1"/>
</dbReference>
<organism evidence="4">
    <name type="scientific">Medicago truncatula</name>
    <name type="common">Barrel medic</name>
    <name type="synonym">Medicago tribuloides</name>
    <dbReference type="NCBI Taxonomy" id="3880"/>
    <lineage>
        <taxon>Eukaryota</taxon>
        <taxon>Viridiplantae</taxon>
        <taxon>Streptophyta</taxon>
        <taxon>Embryophyta</taxon>
        <taxon>Tracheophyta</taxon>
        <taxon>Spermatophyta</taxon>
        <taxon>Magnoliopsida</taxon>
        <taxon>eudicotyledons</taxon>
        <taxon>Gunneridae</taxon>
        <taxon>Pentapetalae</taxon>
        <taxon>rosids</taxon>
        <taxon>fabids</taxon>
        <taxon>Fabales</taxon>
        <taxon>Fabaceae</taxon>
        <taxon>Papilionoideae</taxon>
        <taxon>50 kb inversion clade</taxon>
        <taxon>NPAAA clade</taxon>
        <taxon>Hologalegina</taxon>
        <taxon>IRL clade</taxon>
        <taxon>Trifolieae</taxon>
        <taxon>Medicago</taxon>
    </lineage>
</organism>
<dbReference type="EC" id="2.4.1.272" evidence="4"/>
<comment type="similarity">
    <text evidence="1">Belongs to the UDP-glycosyltransferase family.</text>
</comment>
<name>A0A396GZP8_MEDTR</name>
<evidence type="ECO:0000256" key="1">
    <source>
        <dbReference type="ARBA" id="ARBA00009995"/>
    </source>
</evidence>